<comment type="caution">
    <text evidence="1">The sequence shown here is derived from an EMBL/GenBank/DDBJ whole genome shotgun (WGS) entry which is preliminary data.</text>
</comment>
<organism evidence="1 2">
    <name type="scientific">Massilia atriviolacea</name>
    <dbReference type="NCBI Taxonomy" id="2495579"/>
    <lineage>
        <taxon>Bacteria</taxon>
        <taxon>Pseudomonadati</taxon>
        <taxon>Pseudomonadota</taxon>
        <taxon>Betaproteobacteria</taxon>
        <taxon>Burkholderiales</taxon>
        <taxon>Oxalobacteraceae</taxon>
        <taxon>Telluria group</taxon>
        <taxon>Massilia</taxon>
    </lineage>
</organism>
<protein>
    <submittedName>
        <fullName evidence="1">Uncharacterized protein</fullName>
    </submittedName>
</protein>
<dbReference type="RefSeq" id="WP_126071958.1">
    <property type="nucleotide sequence ID" value="NZ_CP051166.1"/>
</dbReference>
<reference evidence="1 2" key="1">
    <citation type="submission" date="2018-12" db="EMBL/GenBank/DDBJ databases">
        <authorList>
            <person name="Yang E."/>
        </authorList>
    </citation>
    <scope>NUCLEOTIDE SEQUENCE [LARGE SCALE GENOMIC DNA]</scope>
    <source>
        <strain evidence="1 2">SOD</strain>
    </source>
</reference>
<proteinExistence type="predicted"/>
<evidence type="ECO:0000313" key="1">
    <source>
        <dbReference type="EMBL" id="RSZ60574.1"/>
    </source>
</evidence>
<gene>
    <name evidence="1" type="ORF">EJB06_00015</name>
</gene>
<dbReference type="OrthoDB" id="8759528at2"/>
<dbReference type="Proteomes" id="UP000278085">
    <property type="component" value="Unassembled WGS sequence"/>
</dbReference>
<dbReference type="EMBL" id="RXLQ01000001">
    <property type="protein sequence ID" value="RSZ60574.1"/>
    <property type="molecule type" value="Genomic_DNA"/>
</dbReference>
<sequence length="167" mass="18014">MNLKIWIWSVVLLLGADAHAEIYKRTLPGGIRVTVVDGPFDRSLHSIKDCGQADTCLIDNVPPLSTIGLPTTEIKSITVNVGGRHYVLPSDRMFDPGLDPRSGGIERFAGFCSDSFNCAFRARFSEAGGAYAVEWLISGGVPIRTVLSASIDISGLFAEHPSPPKEK</sequence>
<dbReference type="AlphaFoldDB" id="A0A430HSX6"/>
<evidence type="ECO:0000313" key="2">
    <source>
        <dbReference type="Proteomes" id="UP000278085"/>
    </source>
</evidence>
<accession>A0A430HSX6</accession>
<name>A0A430HSX6_9BURK</name>
<keyword evidence="2" id="KW-1185">Reference proteome</keyword>